<accession>A0A9W8N5Q2</accession>
<name>A0A9W8N5Q2_9PEZI</name>
<keyword evidence="1" id="KW-1133">Transmembrane helix</keyword>
<evidence type="ECO:0000313" key="4">
    <source>
        <dbReference type="Proteomes" id="UP001148614"/>
    </source>
</evidence>
<dbReference type="PANTHER" id="PTHR38644">
    <property type="entry name" value="EXPRESSED PROTEIN"/>
    <property type="match status" value="1"/>
</dbReference>
<organism evidence="3 4">
    <name type="scientific">Xylaria arbuscula</name>
    <dbReference type="NCBI Taxonomy" id="114810"/>
    <lineage>
        <taxon>Eukaryota</taxon>
        <taxon>Fungi</taxon>
        <taxon>Dikarya</taxon>
        <taxon>Ascomycota</taxon>
        <taxon>Pezizomycotina</taxon>
        <taxon>Sordariomycetes</taxon>
        <taxon>Xylariomycetidae</taxon>
        <taxon>Xylariales</taxon>
        <taxon>Xylariaceae</taxon>
        <taxon>Xylaria</taxon>
    </lineage>
</organism>
<dbReference type="Pfam" id="PF23868">
    <property type="entry name" value="Mmc1_C"/>
    <property type="match status" value="1"/>
</dbReference>
<dbReference type="InterPro" id="IPR056196">
    <property type="entry name" value="Mmc1_C"/>
</dbReference>
<proteinExistence type="predicted"/>
<dbReference type="EMBL" id="JANPWZ010002716">
    <property type="protein sequence ID" value="KAJ3556611.1"/>
    <property type="molecule type" value="Genomic_DNA"/>
</dbReference>
<gene>
    <name evidence="3" type="ORF">NPX13_g10095</name>
</gene>
<dbReference type="AlphaFoldDB" id="A0A9W8N5Q2"/>
<dbReference type="Proteomes" id="UP001148614">
    <property type="component" value="Unassembled WGS sequence"/>
</dbReference>
<dbReference type="Pfam" id="PF23867">
    <property type="entry name" value="Mmc1_N"/>
    <property type="match status" value="1"/>
</dbReference>
<evidence type="ECO:0000256" key="1">
    <source>
        <dbReference type="SAM" id="Phobius"/>
    </source>
</evidence>
<keyword evidence="4" id="KW-1185">Reference proteome</keyword>
<comment type="caution">
    <text evidence="3">The sequence shown here is derived from an EMBL/GenBank/DDBJ whole genome shotgun (WGS) entry which is preliminary data.</text>
</comment>
<dbReference type="VEuPathDB" id="FungiDB:F4678DRAFT_448677"/>
<reference evidence="3" key="1">
    <citation type="submission" date="2022-07" db="EMBL/GenBank/DDBJ databases">
        <title>Genome Sequence of Xylaria arbuscula.</title>
        <authorList>
            <person name="Buettner E."/>
        </authorList>
    </citation>
    <scope>NUCLEOTIDE SEQUENCE</scope>
    <source>
        <strain evidence="3">VT107</strain>
    </source>
</reference>
<keyword evidence="1" id="KW-0472">Membrane</keyword>
<dbReference type="PANTHER" id="PTHR38644:SF1">
    <property type="entry name" value="EXPRESSED PROTEIN"/>
    <property type="match status" value="1"/>
</dbReference>
<evidence type="ECO:0000259" key="2">
    <source>
        <dbReference type="Pfam" id="PF23868"/>
    </source>
</evidence>
<keyword evidence="1" id="KW-0812">Transmembrane</keyword>
<feature type="domain" description="Mmc1 C-terminal" evidence="2">
    <location>
        <begin position="393"/>
        <end position="599"/>
    </location>
</feature>
<sequence>MPPRLPAQLRLHGRQGAILNPYTRAQQRQSTCCFCLFSDSRRQQAARYPTRPPLARSRRFQTTIATTPVDVKQDPRKELESVLLDLEKHAPNHVNLSRLQLAVNGLRQRPGDESIRVAILGLTDGASPPNTARDVLKLLLADPLREAEAWEREIDWRDLTEPIMIRIGAETHRTESAISLAKGNLLREIHVSSATLDGHNLEILLAPTRHSLPAAENGATQGSDEEVLVPTVDIPTSNDGRHTPIATPVHKAIVVADGIRGAASVLTMPASESSKVLQYAINMPEFRPAETSGLPFVPIDASIAGVGLSLVRKNIGNAIEFEHLWFQSNVPKLVEWLKDDILTTPNNVTKPPVRELIASLLRKTSASIRADQRKLLGFSAPFSDPQTSLPSLERGLAEWAENAHSELQVQLDVAFSSRRWRKLKWWKLFWRVDDVSMLTSDILAQKFLPHAERSSVFLAGRMREAEVDLVKLPPVSGYPRTTAIAEDQPSDEVSDPEPVEVQRQETLWPMDIPNTRKYLQTETVPALQALAQKLVLQTLSTSGLTTSLGALVYIGTLSTTLYEAGAVAALGIVWSMRRMQKQWETAREFWEGEVREEGRKAVRGIEETIASSLLESRGGRQQRDAADTHEHLKQANDLITRAESLLKELK</sequence>
<evidence type="ECO:0000313" key="3">
    <source>
        <dbReference type="EMBL" id="KAJ3556611.1"/>
    </source>
</evidence>
<feature type="transmembrane region" description="Helical" evidence="1">
    <location>
        <begin position="550"/>
        <end position="574"/>
    </location>
</feature>
<protein>
    <recommendedName>
        <fullName evidence="2">Mmc1 C-terminal domain-containing protein</fullName>
    </recommendedName>
</protein>